<name>A0A239Z8R4_9STAP</name>
<evidence type="ECO:0000256" key="1">
    <source>
        <dbReference type="SAM" id="Phobius"/>
    </source>
</evidence>
<sequence length="197" mass="23382">MAFWKYVMGQKPMLITLFIANLLGTIYGYIWYGNQLLDSKWYFWPFIPDSPTATLFLIIAIAAIYFNKHLGLFESLAFITLIKYGVWAVIMNLFVMIHYGELVPMAIMLMTSHGIMAIQALMFYPLFHIKKWHILVTMIWVFHNDVIDYVFHQYPVYSMLSQYESLIGYFAFWLSIISFLLLLYFQKNIKLRSKYLT</sequence>
<dbReference type="AlphaFoldDB" id="A0A239Z8R4"/>
<reference evidence="2 3" key="1">
    <citation type="submission" date="2017-06" db="EMBL/GenBank/DDBJ databases">
        <authorList>
            <consortium name="Pathogen Informatics"/>
        </authorList>
    </citation>
    <scope>NUCLEOTIDE SEQUENCE [LARGE SCALE GENOMIC DNA]</scope>
    <source>
        <strain evidence="2 3">NCTC13839</strain>
    </source>
</reference>
<proteinExistence type="predicted"/>
<keyword evidence="1" id="KW-1133">Transmembrane helix</keyword>
<gene>
    <name evidence="2" type="ORF">SAMEA4384403_01318</name>
</gene>
<dbReference type="PANTHER" id="PTHR40042">
    <property type="entry name" value="HYPOTHETICAL MEMBRANE SPANNING PROTEIN"/>
    <property type="match status" value="1"/>
</dbReference>
<feature type="transmembrane region" description="Helical" evidence="1">
    <location>
        <begin position="12"/>
        <end position="30"/>
    </location>
</feature>
<dbReference type="EMBL" id="LT906462">
    <property type="protein sequence ID" value="SNV67569.1"/>
    <property type="molecule type" value="Genomic_DNA"/>
</dbReference>
<dbReference type="InterPro" id="IPR009845">
    <property type="entry name" value="DUF1405"/>
</dbReference>
<feature type="transmembrane region" description="Helical" evidence="1">
    <location>
        <begin position="78"/>
        <end position="99"/>
    </location>
</feature>
<accession>A0A239Z8R4</accession>
<evidence type="ECO:0000313" key="2">
    <source>
        <dbReference type="EMBL" id="SNV67569.1"/>
    </source>
</evidence>
<dbReference type="Proteomes" id="UP000242084">
    <property type="component" value="Chromosome 1"/>
</dbReference>
<organism evidence="2 3">
    <name type="scientific">Mammaliicoccus stepanovicii</name>
    <dbReference type="NCBI Taxonomy" id="643214"/>
    <lineage>
        <taxon>Bacteria</taxon>
        <taxon>Bacillati</taxon>
        <taxon>Bacillota</taxon>
        <taxon>Bacilli</taxon>
        <taxon>Bacillales</taxon>
        <taxon>Staphylococcaceae</taxon>
        <taxon>Mammaliicoccus</taxon>
    </lineage>
</organism>
<dbReference type="KEGG" id="sste:SAMEA4384403_1318"/>
<dbReference type="RefSeq" id="WP_095087974.1">
    <property type="nucleotide sequence ID" value="NZ_BMDM01000002.1"/>
</dbReference>
<keyword evidence="1" id="KW-0472">Membrane</keyword>
<feature type="transmembrane region" description="Helical" evidence="1">
    <location>
        <begin position="134"/>
        <end position="154"/>
    </location>
</feature>
<keyword evidence="1" id="KW-0812">Transmembrane</keyword>
<dbReference type="Pfam" id="PF07187">
    <property type="entry name" value="DUF1405"/>
    <property type="match status" value="1"/>
</dbReference>
<feature type="transmembrane region" description="Helical" evidence="1">
    <location>
        <begin position="105"/>
        <end position="127"/>
    </location>
</feature>
<dbReference type="OrthoDB" id="152213at2"/>
<evidence type="ECO:0000313" key="3">
    <source>
        <dbReference type="Proteomes" id="UP000242084"/>
    </source>
</evidence>
<dbReference type="PANTHER" id="PTHR40042:SF1">
    <property type="entry name" value="DUF1405 DOMAIN-CONTAINING PROTEIN"/>
    <property type="match status" value="1"/>
</dbReference>
<feature type="transmembrane region" description="Helical" evidence="1">
    <location>
        <begin position="166"/>
        <end position="185"/>
    </location>
</feature>
<feature type="transmembrane region" description="Helical" evidence="1">
    <location>
        <begin position="42"/>
        <end position="66"/>
    </location>
</feature>
<keyword evidence="3" id="KW-1185">Reference proteome</keyword>
<protein>
    <submittedName>
        <fullName evidence="2">Membrane protein</fullName>
    </submittedName>
</protein>